<feature type="domain" description="Reverse transcriptase" evidence="7">
    <location>
        <begin position="542"/>
        <end position="721"/>
    </location>
</feature>
<dbReference type="InterPro" id="IPR000953">
    <property type="entry name" value="Chromo/chromo_shadow_dom"/>
</dbReference>
<dbReference type="SMART" id="SM00298">
    <property type="entry name" value="CHROMO"/>
    <property type="match status" value="1"/>
</dbReference>
<dbReference type="InterPro" id="IPR036397">
    <property type="entry name" value="RNaseH_sf"/>
</dbReference>
<dbReference type="InterPro" id="IPR001584">
    <property type="entry name" value="Integrase_cat-core"/>
</dbReference>
<reference evidence="9 10" key="1">
    <citation type="submission" date="2024-05" db="EMBL/GenBank/DDBJ databases">
        <title>Genome sequencing and assembly of Indian major carp, Cirrhinus mrigala (Hamilton, 1822).</title>
        <authorList>
            <person name="Mohindra V."/>
            <person name="Chowdhury L.M."/>
            <person name="Lal K."/>
            <person name="Jena J.K."/>
        </authorList>
    </citation>
    <scope>NUCLEOTIDE SEQUENCE [LARGE SCALE GENOMIC DNA]</scope>
    <source>
        <strain evidence="9">CM1030</strain>
        <tissue evidence="9">Blood</tissue>
    </source>
</reference>
<dbReference type="SUPFAM" id="SSF57756">
    <property type="entry name" value="Retrovirus zinc finger-like domains"/>
    <property type="match status" value="1"/>
</dbReference>
<dbReference type="Proteomes" id="UP001529510">
    <property type="component" value="Unassembled WGS sequence"/>
</dbReference>
<dbReference type="PROSITE" id="PS50994">
    <property type="entry name" value="INTEGRASE"/>
    <property type="match status" value="1"/>
</dbReference>
<evidence type="ECO:0000259" key="5">
    <source>
        <dbReference type="PROSITE" id="PS50013"/>
    </source>
</evidence>
<evidence type="ECO:0000256" key="4">
    <source>
        <dbReference type="PROSITE-ProRule" id="PRU00047"/>
    </source>
</evidence>
<dbReference type="InterPro" id="IPR021109">
    <property type="entry name" value="Peptidase_aspartic_dom_sf"/>
</dbReference>
<keyword evidence="4" id="KW-0862">Zinc</keyword>
<keyword evidence="4" id="KW-0479">Metal-binding</keyword>
<dbReference type="InterPro" id="IPR001878">
    <property type="entry name" value="Znf_CCHC"/>
</dbReference>
<dbReference type="Gene3D" id="3.30.70.270">
    <property type="match status" value="2"/>
</dbReference>
<feature type="non-terminal residue" evidence="9">
    <location>
        <position position="1114"/>
    </location>
</feature>
<dbReference type="InterPro" id="IPR043502">
    <property type="entry name" value="DNA/RNA_pol_sf"/>
</dbReference>
<dbReference type="Gene3D" id="3.10.10.10">
    <property type="entry name" value="HIV Type 1 Reverse Transcriptase, subunit A, domain 1"/>
    <property type="match status" value="1"/>
</dbReference>
<name>A0ABD0PX63_CIRMR</name>
<evidence type="ECO:0000259" key="6">
    <source>
        <dbReference type="PROSITE" id="PS50158"/>
    </source>
</evidence>
<dbReference type="InterPro" id="IPR043128">
    <property type="entry name" value="Rev_trsase/Diguanyl_cyclase"/>
</dbReference>
<dbReference type="SUPFAM" id="SSF54160">
    <property type="entry name" value="Chromo domain-like"/>
    <property type="match status" value="1"/>
</dbReference>
<evidence type="ECO:0000313" key="9">
    <source>
        <dbReference type="EMBL" id="KAL0177996.1"/>
    </source>
</evidence>
<feature type="domain" description="Integrase catalytic" evidence="8">
    <location>
        <begin position="731"/>
        <end position="891"/>
    </location>
</feature>
<dbReference type="EMBL" id="JAMKFB020000013">
    <property type="protein sequence ID" value="KAL0177996.1"/>
    <property type="molecule type" value="Genomic_DNA"/>
</dbReference>
<dbReference type="InterPro" id="IPR016197">
    <property type="entry name" value="Chromo-like_dom_sf"/>
</dbReference>
<organism evidence="9 10">
    <name type="scientific">Cirrhinus mrigala</name>
    <name type="common">Mrigala</name>
    <dbReference type="NCBI Taxonomy" id="683832"/>
    <lineage>
        <taxon>Eukaryota</taxon>
        <taxon>Metazoa</taxon>
        <taxon>Chordata</taxon>
        <taxon>Craniata</taxon>
        <taxon>Vertebrata</taxon>
        <taxon>Euteleostomi</taxon>
        <taxon>Actinopterygii</taxon>
        <taxon>Neopterygii</taxon>
        <taxon>Teleostei</taxon>
        <taxon>Ostariophysi</taxon>
        <taxon>Cypriniformes</taxon>
        <taxon>Cyprinidae</taxon>
        <taxon>Labeoninae</taxon>
        <taxon>Labeonini</taxon>
        <taxon>Cirrhinus</taxon>
    </lineage>
</organism>
<proteinExistence type="inferred from homology"/>
<sequence>MDPNPVDPSLQKTSPPIDPAAVYRLTTEVSAQANVLASHQQQLAHLTALTEEMVKTLRSLQLPSAETVPLPVTTPTQPASPATPVASPRLAYPDKFDGSPAKCKGFLLQCSLFVTQQPALYPTEDSRIAFVCSLLTGKALDWATAVWDLNRPSFPSFKEFLRRFKEVFDYPEGGEGAGEQILTLRQGRNTAAEFALTFRTLAAQTGWPDEPLKLHFRKGLSHELQAELACRDEGRSLDELINLAIRIDNLVRSRRTGKNLPPSVPPASATPEPEAMQIAHTRLTTEERERRHLLNLCLYCGKPGHVKASCPSRPSQRTSTAVSHYSASSQTVKTPVTITLADKQISTIALIDSGAAGNFMDLDFAKAHDLTLKPCSSLLSVAALDGRPLGAGRVQYTTSDLQLTTGFLHTETINFYLIQAPCHPVILGLPWLKLHEPQISWSEGEITQWSDGCFPQCFPTLNLKTFNGASVTVDSPIADNIPSVYHDLAEAFSKTQATQLPPHRTSDCAIELIPGTTPPKGRIFPLSQPETEAMKTYIEEELAKGFIVPSTSPASAGFFFVKKKDGSLRPCIDFRGLNDITVKYRYPLPLVPSALEQLRSARYFTKLDLRNAYNLIRIRKGDEWKTAFSTTTGHYEYRVMPFGLVNSPSIFQSFINDVFRDMLGRWVIIYMDDILVYSDSLKSHVSHVRKVLQRLISHHLFAKAEKCEFHQTATTFLGYVVSSEGVAMDDSKVQAVLRWPQPSTLKELQRFLGFSNFYRRFIRNFSTVAAPLTSMVKKGVKRLSWTSAAVQAFKLLKERFTTAPILHHPVSLWSAFFKSLNVNISLTSGYHPESNGQSERLNQEIIRFLRTYCHRNQADWSKFLFWAEYAQNSIRKPATGLTPFQCVLGFQPPLFPWSGDPSDLPTVNTWMQRSEATWNAAHTHLQVAIRRQKRFADLRRRPGPEFAPGSWVWLSTRDLRLRLPCRKLSPRYVGPFKIIRQVTPVSYRLALPSEYRISPTFHVSLLKAAGAPRGVDDLDEDREQGPPPLIIDDEEAYRVNEILNSRRRGGVLQYLVDWEGYGPEERSWVNAKDILDPSLTAEFHQNHPDPGVNSLLTGLCNDPDLCGSPRSPPE</sequence>
<dbReference type="EC" id="3.1.26.4" evidence="3"/>
<feature type="domain" description="Chromo" evidence="5">
    <location>
        <begin position="1037"/>
        <end position="1087"/>
    </location>
</feature>
<evidence type="ECO:0000259" key="7">
    <source>
        <dbReference type="PROSITE" id="PS50878"/>
    </source>
</evidence>
<protein>
    <recommendedName>
        <fullName evidence="3">ribonuclease H</fullName>
        <ecNumber evidence="3">3.1.26.4</ecNumber>
    </recommendedName>
</protein>
<comment type="similarity">
    <text evidence="2">Belongs to the beta type-B retroviral polymerase family. HERV class-II K(HML-2) pol subfamily.</text>
</comment>
<dbReference type="Pfam" id="PF03732">
    <property type="entry name" value="Retrotrans_gag"/>
    <property type="match status" value="1"/>
</dbReference>
<dbReference type="GO" id="GO:0008270">
    <property type="term" value="F:zinc ion binding"/>
    <property type="evidence" value="ECO:0007669"/>
    <property type="project" value="UniProtKB-KW"/>
</dbReference>
<comment type="subcellular location">
    <subcellularLocation>
        <location evidence="1">Nucleus</location>
    </subcellularLocation>
</comment>
<dbReference type="PROSITE" id="PS50878">
    <property type="entry name" value="RT_POL"/>
    <property type="match status" value="1"/>
</dbReference>
<dbReference type="InterPro" id="IPR056924">
    <property type="entry name" value="SH3_Tf2-1"/>
</dbReference>
<dbReference type="InterPro" id="IPR012337">
    <property type="entry name" value="RNaseH-like_sf"/>
</dbReference>
<feature type="domain" description="CCHC-type" evidence="6">
    <location>
        <begin position="297"/>
        <end position="312"/>
    </location>
</feature>
<dbReference type="Gene3D" id="3.30.420.10">
    <property type="entry name" value="Ribonuclease H-like superfamily/Ribonuclease H"/>
    <property type="match status" value="1"/>
</dbReference>
<evidence type="ECO:0000313" key="10">
    <source>
        <dbReference type="Proteomes" id="UP001529510"/>
    </source>
</evidence>
<dbReference type="InterPro" id="IPR032567">
    <property type="entry name" value="RTL1-rel"/>
</dbReference>
<dbReference type="InterPro" id="IPR036875">
    <property type="entry name" value="Znf_CCHC_sf"/>
</dbReference>
<evidence type="ECO:0000256" key="3">
    <source>
        <dbReference type="ARBA" id="ARBA00012180"/>
    </source>
</evidence>
<dbReference type="PROSITE" id="PS50158">
    <property type="entry name" value="ZF_CCHC"/>
    <property type="match status" value="1"/>
</dbReference>
<keyword evidence="10" id="KW-1185">Reference proteome</keyword>
<dbReference type="PANTHER" id="PTHR15503:SF22">
    <property type="entry name" value="TRANSPOSON TY3-I GAG POLYPROTEIN"/>
    <property type="match status" value="1"/>
</dbReference>
<gene>
    <name evidence="9" type="ORF">M9458_026890</name>
</gene>
<dbReference type="Gene3D" id="2.40.70.10">
    <property type="entry name" value="Acid Proteases"/>
    <property type="match status" value="1"/>
</dbReference>
<evidence type="ECO:0000256" key="1">
    <source>
        <dbReference type="ARBA" id="ARBA00004123"/>
    </source>
</evidence>
<dbReference type="PANTHER" id="PTHR15503">
    <property type="entry name" value="LDOC1 RELATED"/>
    <property type="match status" value="1"/>
</dbReference>
<dbReference type="InterPro" id="IPR000477">
    <property type="entry name" value="RT_dom"/>
</dbReference>
<dbReference type="SUPFAM" id="SSF53098">
    <property type="entry name" value="Ribonuclease H-like"/>
    <property type="match status" value="1"/>
</dbReference>
<dbReference type="CDD" id="cd00303">
    <property type="entry name" value="retropepsin_like"/>
    <property type="match status" value="1"/>
</dbReference>
<dbReference type="Pfam" id="PF00078">
    <property type="entry name" value="RVT_1"/>
    <property type="match status" value="1"/>
</dbReference>
<dbReference type="Pfam" id="PF00385">
    <property type="entry name" value="Chromo"/>
    <property type="match status" value="1"/>
</dbReference>
<evidence type="ECO:0000259" key="8">
    <source>
        <dbReference type="PROSITE" id="PS50994"/>
    </source>
</evidence>
<dbReference type="CDD" id="cd01647">
    <property type="entry name" value="RT_LTR"/>
    <property type="match status" value="1"/>
</dbReference>
<dbReference type="SMART" id="SM00343">
    <property type="entry name" value="ZnF_C2HC"/>
    <property type="match status" value="1"/>
</dbReference>
<dbReference type="PROSITE" id="PS50013">
    <property type="entry name" value="CHROMO_2"/>
    <property type="match status" value="1"/>
</dbReference>
<keyword evidence="4" id="KW-0863">Zinc-finger</keyword>
<evidence type="ECO:0000256" key="2">
    <source>
        <dbReference type="ARBA" id="ARBA00010879"/>
    </source>
</evidence>
<dbReference type="GO" id="GO:0004523">
    <property type="term" value="F:RNA-DNA hybrid ribonuclease activity"/>
    <property type="evidence" value="ECO:0007669"/>
    <property type="project" value="UniProtKB-EC"/>
</dbReference>
<dbReference type="Pfam" id="PF24626">
    <property type="entry name" value="SH3_Tf2-1"/>
    <property type="match status" value="1"/>
</dbReference>
<dbReference type="GO" id="GO:0005634">
    <property type="term" value="C:nucleus"/>
    <property type="evidence" value="ECO:0007669"/>
    <property type="project" value="UniProtKB-SubCell"/>
</dbReference>
<dbReference type="SUPFAM" id="SSF56672">
    <property type="entry name" value="DNA/RNA polymerases"/>
    <property type="match status" value="1"/>
</dbReference>
<dbReference type="FunFam" id="3.30.70.270:FF:000063">
    <property type="entry name" value="Zinc knuckle domaincontaining protein"/>
    <property type="match status" value="1"/>
</dbReference>
<comment type="caution">
    <text evidence="9">The sequence shown here is derived from an EMBL/GenBank/DDBJ whole genome shotgun (WGS) entry which is preliminary data.</text>
</comment>
<accession>A0ABD0PX63</accession>
<dbReference type="GO" id="GO:0006259">
    <property type="term" value="P:DNA metabolic process"/>
    <property type="evidence" value="ECO:0007669"/>
    <property type="project" value="UniProtKB-ARBA"/>
</dbReference>
<dbReference type="InterPro" id="IPR005162">
    <property type="entry name" value="Retrotrans_gag_dom"/>
</dbReference>
<dbReference type="Gene3D" id="2.40.50.40">
    <property type="match status" value="1"/>
</dbReference>
<dbReference type="AlphaFoldDB" id="A0ABD0PX63"/>
<dbReference type="InterPro" id="IPR023780">
    <property type="entry name" value="Chromo_domain"/>
</dbReference>